<protein>
    <submittedName>
        <fullName evidence="1">Uncharacterized protein</fullName>
    </submittedName>
</protein>
<evidence type="ECO:0000313" key="2">
    <source>
        <dbReference type="Proteomes" id="UP001458880"/>
    </source>
</evidence>
<dbReference type="AlphaFoldDB" id="A0AAW1M127"/>
<reference evidence="1 2" key="1">
    <citation type="journal article" date="2024" name="BMC Genomics">
        <title>De novo assembly and annotation of Popillia japonica's genome with initial clues to its potential as an invasive pest.</title>
        <authorList>
            <person name="Cucini C."/>
            <person name="Boschi S."/>
            <person name="Funari R."/>
            <person name="Cardaioli E."/>
            <person name="Iannotti N."/>
            <person name="Marturano G."/>
            <person name="Paoli F."/>
            <person name="Bruttini M."/>
            <person name="Carapelli A."/>
            <person name="Frati F."/>
            <person name="Nardi F."/>
        </authorList>
    </citation>
    <scope>NUCLEOTIDE SEQUENCE [LARGE SCALE GENOMIC DNA]</scope>
    <source>
        <strain evidence="1">DMR45628</strain>
    </source>
</reference>
<dbReference type="Proteomes" id="UP001458880">
    <property type="component" value="Unassembled WGS sequence"/>
</dbReference>
<gene>
    <name evidence="1" type="ORF">QE152_g9044</name>
</gene>
<sequence>MFVLMENGELINEGIDSERVVAIVDVCGPDIAALRTAAAVVPRPTATPALEDLEPAPRRQASVDAEAIRIVIHDVDSAPAASAQRRIILRRDPTDKAHRSKLNTTR</sequence>
<comment type="caution">
    <text evidence="1">The sequence shown here is derived from an EMBL/GenBank/DDBJ whole genome shotgun (WGS) entry which is preliminary data.</text>
</comment>
<evidence type="ECO:0000313" key="1">
    <source>
        <dbReference type="EMBL" id="KAK9739458.1"/>
    </source>
</evidence>
<accession>A0AAW1M127</accession>
<organism evidence="1 2">
    <name type="scientific">Popillia japonica</name>
    <name type="common">Japanese beetle</name>
    <dbReference type="NCBI Taxonomy" id="7064"/>
    <lineage>
        <taxon>Eukaryota</taxon>
        <taxon>Metazoa</taxon>
        <taxon>Ecdysozoa</taxon>
        <taxon>Arthropoda</taxon>
        <taxon>Hexapoda</taxon>
        <taxon>Insecta</taxon>
        <taxon>Pterygota</taxon>
        <taxon>Neoptera</taxon>
        <taxon>Endopterygota</taxon>
        <taxon>Coleoptera</taxon>
        <taxon>Polyphaga</taxon>
        <taxon>Scarabaeiformia</taxon>
        <taxon>Scarabaeidae</taxon>
        <taxon>Rutelinae</taxon>
        <taxon>Popillia</taxon>
    </lineage>
</organism>
<name>A0AAW1M127_POPJA</name>
<keyword evidence="2" id="KW-1185">Reference proteome</keyword>
<proteinExistence type="predicted"/>
<dbReference type="EMBL" id="JASPKY010000075">
    <property type="protein sequence ID" value="KAK9739458.1"/>
    <property type="molecule type" value="Genomic_DNA"/>
</dbReference>